<evidence type="ECO:0000256" key="1">
    <source>
        <dbReference type="SAM" id="MobiDB-lite"/>
    </source>
</evidence>
<feature type="compositionally biased region" description="Low complexity" evidence="1">
    <location>
        <begin position="200"/>
        <end position="240"/>
    </location>
</feature>
<feature type="region of interest" description="Disordered" evidence="1">
    <location>
        <begin position="87"/>
        <end position="262"/>
    </location>
</feature>
<dbReference type="EMBL" id="LT853702">
    <property type="protein sequence ID" value="SMQ55117.1"/>
    <property type="molecule type" value="Genomic_DNA"/>
</dbReference>
<gene>
    <name evidence="2" type="ORF">ZT3D7_G10272</name>
</gene>
<feature type="compositionally biased region" description="Low complexity" evidence="1">
    <location>
        <begin position="174"/>
        <end position="190"/>
    </location>
</feature>
<name>A0A1X7S7C5_ZYMT9</name>
<dbReference type="AlphaFoldDB" id="A0A1X7S7C5"/>
<dbReference type="Proteomes" id="UP000215127">
    <property type="component" value="Chromosome 11"/>
</dbReference>
<feature type="compositionally biased region" description="Pro residues" evidence="1">
    <location>
        <begin position="162"/>
        <end position="173"/>
    </location>
</feature>
<keyword evidence="3" id="KW-1185">Reference proteome</keyword>
<organism evidence="2 3">
    <name type="scientific">Zymoseptoria tritici (strain ST99CH_3D7)</name>
    <dbReference type="NCBI Taxonomy" id="1276538"/>
    <lineage>
        <taxon>Eukaryota</taxon>
        <taxon>Fungi</taxon>
        <taxon>Dikarya</taxon>
        <taxon>Ascomycota</taxon>
        <taxon>Pezizomycotina</taxon>
        <taxon>Dothideomycetes</taxon>
        <taxon>Dothideomycetidae</taxon>
        <taxon>Mycosphaerellales</taxon>
        <taxon>Mycosphaerellaceae</taxon>
        <taxon>Zymoseptoria</taxon>
    </lineage>
</organism>
<evidence type="ECO:0000313" key="3">
    <source>
        <dbReference type="Proteomes" id="UP000215127"/>
    </source>
</evidence>
<reference evidence="2 3" key="1">
    <citation type="submission" date="2016-06" db="EMBL/GenBank/DDBJ databases">
        <authorList>
            <person name="Kjaerup R.B."/>
            <person name="Dalgaard T.S."/>
            <person name="Juul-Madsen H.R."/>
        </authorList>
    </citation>
    <scope>NUCLEOTIDE SEQUENCE [LARGE SCALE GENOMIC DNA]</scope>
</reference>
<protein>
    <submittedName>
        <fullName evidence="2">Uncharacterized protein</fullName>
    </submittedName>
</protein>
<feature type="compositionally biased region" description="Polar residues" evidence="1">
    <location>
        <begin position="133"/>
        <end position="158"/>
    </location>
</feature>
<sequence>MSSNSPNGPPIQYYSSVFVCIYEPCGTYQAKPLGTFRLVNGFYQVPAPPLSNTPYMAGLMPIGESTYTPFAAFAPYPQPGIVHPGAVPYPNLAPQSVPPSSSTSRQTPASTEQQQGGGMMRPPPIPSPHRSDSNASRLESVPNSTATSAGTRNTQPTRTSSLPPPAGPSPSTPTRPSSGQSTQTSTAASTVPQDESSSNTQALAATQPNAQTQQTSATPISRTTRAAAAARTNQNTASSSHVAGPSFASNAPPAPRGQPSRDGLVGVAALLHKASGAKPMAVTRQQKNGLTAQLVNLVRLLERDFKQFELSFVGRAVVGLGREGGDTDETKSKFDEQSEDARVWPHFKLAPTKDQAEFVRWAVGHWLKASGIYNTTFLTFMSDCFEQYESLKYEMEEENDCAKAGRLPAKQ</sequence>
<proteinExistence type="predicted"/>
<evidence type="ECO:0000313" key="2">
    <source>
        <dbReference type="EMBL" id="SMQ55117.1"/>
    </source>
</evidence>
<feature type="compositionally biased region" description="Polar residues" evidence="1">
    <location>
        <begin position="98"/>
        <end position="114"/>
    </location>
</feature>
<accession>A0A1X7S7C5</accession>